<protein>
    <submittedName>
        <fullName evidence="1">Uncharacterized protein</fullName>
    </submittedName>
</protein>
<name>A0ACC1JCA5_9FUNG</name>
<comment type="caution">
    <text evidence="1">The sequence shown here is derived from an EMBL/GenBank/DDBJ whole genome shotgun (WGS) entry which is preliminary data.</text>
</comment>
<proteinExistence type="predicted"/>
<dbReference type="EMBL" id="JANBPW010001116">
    <property type="protein sequence ID" value="KAJ1946056.1"/>
    <property type="molecule type" value="Genomic_DNA"/>
</dbReference>
<dbReference type="Proteomes" id="UP001150603">
    <property type="component" value="Unassembled WGS sequence"/>
</dbReference>
<evidence type="ECO:0000313" key="2">
    <source>
        <dbReference type="Proteomes" id="UP001150603"/>
    </source>
</evidence>
<gene>
    <name evidence="1" type="ORF">FBU59_002132</name>
</gene>
<reference evidence="1" key="1">
    <citation type="submission" date="2022-07" db="EMBL/GenBank/DDBJ databases">
        <title>Phylogenomic reconstructions and comparative analyses of Kickxellomycotina fungi.</title>
        <authorList>
            <person name="Reynolds N.K."/>
            <person name="Stajich J.E."/>
            <person name="Barry K."/>
            <person name="Grigoriev I.V."/>
            <person name="Crous P."/>
            <person name="Smith M.E."/>
        </authorList>
    </citation>
    <scope>NUCLEOTIDE SEQUENCE</scope>
    <source>
        <strain evidence="1">NRRL 5244</strain>
    </source>
</reference>
<keyword evidence="2" id="KW-1185">Reference proteome</keyword>
<evidence type="ECO:0000313" key="1">
    <source>
        <dbReference type="EMBL" id="KAJ1946056.1"/>
    </source>
</evidence>
<accession>A0ACC1JCA5</accession>
<sequence length="453" mass="50605">MDAIPNYQLRVKNPGLCDTSVTQYSGYLDTAEDRHFYFWFFEARKVKREDAPIILWLNGGPGCSSFTGLLMELGPCRVTKGGNSTDYNPFGWNDRAHIIFLDQPTNVGFSYGKDVFSSIAAGKDINALLQLFYKSFPEYANSELHVFGESYGGHYVPAVAKAIHEANTELEQKRSLSLLTVSEEEQRRLPLASIGIGNGIVNPLVQFKSFSTMACNSTYPPVLDQKTCDKMDADYPTCARLLKECYKWGTTDKCTAATNFCYPTIKGPYMDTGRNPYDVRRYCIGNGLCYEIEDDIDTYLNNPAIQRALGAEVAHFESCSDKVGTGFSLSGDHSKPFHLYIPPLLADNIRVLIYAGDADFTCNWYGNKAWSLDLEWLGKAEFNAASDRAWLVEGKDAGEVRTHGNFTFLRVFGAGHMVPYDKPKESLDMVNRWLAGTGRVVFSQQKGTVKAEL</sequence>
<organism evidence="1 2">
    <name type="scientific">Linderina macrospora</name>
    <dbReference type="NCBI Taxonomy" id="4868"/>
    <lineage>
        <taxon>Eukaryota</taxon>
        <taxon>Fungi</taxon>
        <taxon>Fungi incertae sedis</taxon>
        <taxon>Zoopagomycota</taxon>
        <taxon>Kickxellomycotina</taxon>
        <taxon>Kickxellomycetes</taxon>
        <taxon>Kickxellales</taxon>
        <taxon>Kickxellaceae</taxon>
        <taxon>Linderina</taxon>
    </lineage>
</organism>